<proteinExistence type="predicted"/>
<accession>A0ABP5DGL4</accession>
<reference evidence="4" key="1">
    <citation type="journal article" date="2019" name="Int. J. Syst. Evol. Microbiol.">
        <title>The Global Catalogue of Microorganisms (GCM) 10K type strain sequencing project: providing services to taxonomists for standard genome sequencing and annotation.</title>
        <authorList>
            <consortium name="The Broad Institute Genomics Platform"/>
            <consortium name="The Broad Institute Genome Sequencing Center for Infectious Disease"/>
            <person name="Wu L."/>
            <person name="Ma J."/>
        </authorList>
    </citation>
    <scope>NUCLEOTIDE SEQUENCE [LARGE SCALE GENOMIC DNA]</scope>
    <source>
        <strain evidence="4">JCM 14545</strain>
    </source>
</reference>
<evidence type="ECO:0000313" key="4">
    <source>
        <dbReference type="Proteomes" id="UP001501116"/>
    </source>
</evidence>
<dbReference type="InterPro" id="IPR025164">
    <property type="entry name" value="Toastrack_DUF4097"/>
</dbReference>
<keyword evidence="4" id="KW-1185">Reference proteome</keyword>
<evidence type="ECO:0000313" key="3">
    <source>
        <dbReference type="EMBL" id="GAA1979807.1"/>
    </source>
</evidence>
<dbReference type="RefSeq" id="WP_344427776.1">
    <property type="nucleotide sequence ID" value="NZ_BAAANN010000032.1"/>
</dbReference>
<protein>
    <submittedName>
        <fullName evidence="3">DUF4097 family beta strand repeat-containing protein</fullName>
    </submittedName>
</protein>
<evidence type="ECO:0000259" key="2">
    <source>
        <dbReference type="Pfam" id="PF13349"/>
    </source>
</evidence>
<organism evidence="3 4">
    <name type="scientific">Amycolatopsis minnesotensis</name>
    <dbReference type="NCBI Taxonomy" id="337894"/>
    <lineage>
        <taxon>Bacteria</taxon>
        <taxon>Bacillati</taxon>
        <taxon>Actinomycetota</taxon>
        <taxon>Actinomycetes</taxon>
        <taxon>Pseudonocardiales</taxon>
        <taxon>Pseudonocardiaceae</taxon>
        <taxon>Amycolatopsis</taxon>
    </lineage>
</organism>
<dbReference type="Pfam" id="PF13349">
    <property type="entry name" value="DUF4097"/>
    <property type="match status" value="1"/>
</dbReference>
<name>A0ABP5DGL4_9PSEU</name>
<gene>
    <name evidence="3" type="ORF">GCM10009754_65230</name>
</gene>
<feature type="domain" description="DUF4097" evidence="2">
    <location>
        <begin position="100"/>
        <end position="254"/>
    </location>
</feature>
<feature type="compositionally biased region" description="Basic and acidic residues" evidence="1">
    <location>
        <begin position="218"/>
        <end position="231"/>
    </location>
</feature>
<feature type="region of interest" description="Disordered" evidence="1">
    <location>
        <begin position="215"/>
        <end position="257"/>
    </location>
</feature>
<dbReference type="Proteomes" id="UP001501116">
    <property type="component" value="Unassembled WGS sequence"/>
</dbReference>
<evidence type="ECO:0000256" key="1">
    <source>
        <dbReference type="SAM" id="MobiDB-lite"/>
    </source>
</evidence>
<comment type="caution">
    <text evidence="3">The sequence shown here is derived from an EMBL/GenBank/DDBJ whole genome shotgun (WGS) entry which is preliminary data.</text>
</comment>
<dbReference type="EMBL" id="BAAANN010000032">
    <property type="protein sequence ID" value="GAA1979807.1"/>
    <property type="molecule type" value="Genomic_DNA"/>
</dbReference>
<sequence>MVRPALALGGLALIGLGVVMATGWWWPSSAHADAEVAEAVKTVRIDNGSGSVKIRTGADAKSSVRQEFNYHWGDKPGNSFRVEGDTLVLADCGSDCSVDYDVVVPKGTVVTGKNGSGDVKIQGAASADVTSGSGQVTVLGVEGPATVSTSSGDIEVHDIGGEVRARAQSGHVRGDGLRAKIDAEAQSGDVDLKVTSPQDIRAHTGSGHVRLTVPQDTYRVEGDSGSGERDISVGQSASGTHLLDIDTGSGDVTVQAA</sequence>